<feature type="compositionally biased region" description="Basic and acidic residues" evidence="1">
    <location>
        <begin position="1"/>
        <end position="15"/>
    </location>
</feature>
<dbReference type="Proteomes" id="UP000654604">
    <property type="component" value="Unassembled WGS sequence"/>
</dbReference>
<reference evidence="2 3" key="1">
    <citation type="submission" date="2020-10" db="EMBL/GenBank/DDBJ databases">
        <authorList>
            <person name="Castelo-Branco R."/>
            <person name="Eusebio N."/>
            <person name="Adriana R."/>
            <person name="Vieira A."/>
            <person name="Brugerolle De Fraissinette N."/>
            <person name="Rezende De Castro R."/>
            <person name="Schneider M.P."/>
            <person name="Vasconcelos V."/>
            <person name="Leao P.N."/>
        </authorList>
    </citation>
    <scope>NUCLEOTIDE SEQUENCE [LARGE SCALE GENOMIC DNA]</scope>
    <source>
        <strain evidence="2 3">LEGE 03274</strain>
    </source>
</reference>
<keyword evidence="3" id="KW-1185">Reference proteome</keyword>
<sequence>MAKSNPKKEKAERNKAYARQFRKKTTRFNSKFKRRDYNNSNEQSNNTENKEQN</sequence>
<organism evidence="2 3">
    <name type="scientific">Cyanobacterium stanieri LEGE 03274</name>
    <dbReference type="NCBI Taxonomy" id="1828756"/>
    <lineage>
        <taxon>Bacteria</taxon>
        <taxon>Bacillati</taxon>
        <taxon>Cyanobacteriota</taxon>
        <taxon>Cyanophyceae</taxon>
        <taxon>Oscillatoriophycideae</taxon>
        <taxon>Chroococcales</taxon>
        <taxon>Geminocystaceae</taxon>
        <taxon>Cyanobacterium</taxon>
    </lineage>
</organism>
<evidence type="ECO:0000313" key="3">
    <source>
        <dbReference type="Proteomes" id="UP000654604"/>
    </source>
</evidence>
<protein>
    <recommendedName>
        <fullName evidence="4">30S ribosomal protein S20</fullName>
    </recommendedName>
</protein>
<evidence type="ECO:0008006" key="4">
    <source>
        <dbReference type="Google" id="ProtNLM"/>
    </source>
</evidence>
<dbReference type="EMBL" id="JADEWC010000036">
    <property type="protein sequence ID" value="MBE9223563.1"/>
    <property type="molecule type" value="Genomic_DNA"/>
</dbReference>
<evidence type="ECO:0000256" key="1">
    <source>
        <dbReference type="SAM" id="MobiDB-lite"/>
    </source>
</evidence>
<feature type="compositionally biased region" description="Low complexity" evidence="1">
    <location>
        <begin position="38"/>
        <end position="47"/>
    </location>
</feature>
<evidence type="ECO:0000313" key="2">
    <source>
        <dbReference type="EMBL" id="MBE9223563.1"/>
    </source>
</evidence>
<gene>
    <name evidence="2" type="ORF">IQ215_12735</name>
</gene>
<feature type="compositionally biased region" description="Basic residues" evidence="1">
    <location>
        <begin position="20"/>
        <end position="34"/>
    </location>
</feature>
<accession>A0ABR9V6R0</accession>
<name>A0ABR9V6R0_9CHRO</name>
<dbReference type="RefSeq" id="WP_193801795.1">
    <property type="nucleotide sequence ID" value="NZ_JADEWC010000036.1"/>
</dbReference>
<proteinExistence type="predicted"/>
<feature type="region of interest" description="Disordered" evidence="1">
    <location>
        <begin position="1"/>
        <end position="53"/>
    </location>
</feature>
<comment type="caution">
    <text evidence="2">The sequence shown here is derived from an EMBL/GenBank/DDBJ whole genome shotgun (WGS) entry which is preliminary data.</text>
</comment>